<organism evidence="1 2">
    <name type="scientific">Taxus chinensis</name>
    <name type="common">Chinese yew</name>
    <name type="synonym">Taxus wallichiana var. chinensis</name>
    <dbReference type="NCBI Taxonomy" id="29808"/>
    <lineage>
        <taxon>Eukaryota</taxon>
        <taxon>Viridiplantae</taxon>
        <taxon>Streptophyta</taxon>
        <taxon>Embryophyta</taxon>
        <taxon>Tracheophyta</taxon>
        <taxon>Spermatophyta</taxon>
        <taxon>Pinopsida</taxon>
        <taxon>Pinidae</taxon>
        <taxon>Conifers II</taxon>
        <taxon>Cupressales</taxon>
        <taxon>Taxaceae</taxon>
        <taxon>Taxus</taxon>
    </lineage>
</organism>
<evidence type="ECO:0000313" key="1">
    <source>
        <dbReference type="EMBL" id="KAH9297016.1"/>
    </source>
</evidence>
<evidence type="ECO:0000313" key="2">
    <source>
        <dbReference type="Proteomes" id="UP000824469"/>
    </source>
</evidence>
<sequence length="51" mass="5912">NVLIDDVQDQEIRETITVRNFKVLDISDISDPVMKMATHLVSKLNGQRWTQ</sequence>
<dbReference type="Proteomes" id="UP000824469">
    <property type="component" value="Unassembled WGS sequence"/>
</dbReference>
<name>A0AA38CD81_TAXCH</name>
<feature type="non-terminal residue" evidence="1">
    <location>
        <position position="1"/>
    </location>
</feature>
<proteinExistence type="predicted"/>
<keyword evidence="2" id="KW-1185">Reference proteome</keyword>
<dbReference type="EMBL" id="JAHRHJ020000010">
    <property type="protein sequence ID" value="KAH9297016.1"/>
    <property type="molecule type" value="Genomic_DNA"/>
</dbReference>
<dbReference type="AlphaFoldDB" id="A0AA38CD81"/>
<reference evidence="1 2" key="1">
    <citation type="journal article" date="2021" name="Nat. Plants">
        <title>The Taxus genome provides insights into paclitaxel biosynthesis.</title>
        <authorList>
            <person name="Xiong X."/>
            <person name="Gou J."/>
            <person name="Liao Q."/>
            <person name="Li Y."/>
            <person name="Zhou Q."/>
            <person name="Bi G."/>
            <person name="Li C."/>
            <person name="Du R."/>
            <person name="Wang X."/>
            <person name="Sun T."/>
            <person name="Guo L."/>
            <person name="Liang H."/>
            <person name="Lu P."/>
            <person name="Wu Y."/>
            <person name="Zhang Z."/>
            <person name="Ro D.K."/>
            <person name="Shang Y."/>
            <person name="Huang S."/>
            <person name="Yan J."/>
        </authorList>
    </citation>
    <scope>NUCLEOTIDE SEQUENCE [LARGE SCALE GENOMIC DNA]</scope>
    <source>
        <strain evidence="1">Ta-2019</strain>
    </source>
</reference>
<gene>
    <name evidence="1" type="ORF">KI387_028698</name>
</gene>
<comment type="caution">
    <text evidence="1">The sequence shown here is derived from an EMBL/GenBank/DDBJ whole genome shotgun (WGS) entry which is preliminary data.</text>
</comment>
<accession>A0AA38CD81</accession>
<feature type="non-terminal residue" evidence="1">
    <location>
        <position position="51"/>
    </location>
</feature>
<protein>
    <submittedName>
        <fullName evidence="1">Uncharacterized protein</fullName>
    </submittedName>
</protein>